<dbReference type="Proteomes" id="UP000184096">
    <property type="component" value="Chromosome I"/>
</dbReference>
<evidence type="ECO:0000259" key="3">
    <source>
        <dbReference type="PROSITE" id="PS50977"/>
    </source>
</evidence>
<name>A0A1M7T397_9BRAD</name>
<keyword evidence="1 2" id="KW-0238">DNA-binding</keyword>
<dbReference type="PRINTS" id="PR00455">
    <property type="entry name" value="HTHTETR"/>
</dbReference>
<dbReference type="GO" id="GO:0003700">
    <property type="term" value="F:DNA-binding transcription factor activity"/>
    <property type="evidence" value="ECO:0007669"/>
    <property type="project" value="TreeGrafter"/>
</dbReference>
<dbReference type="Gene3D" id="1.10.357.10">
    <property type="entry name" value="Tetracycline Repressor, domain 2"/>
    <property type="match status" value="1"/>
</dbReference>
<dbReference type="SUPFAM" id="SSF46689">
    <property type="entry name" value="Homeodomain-like"/>
    <property type="match status" value="1"/>
</dbReference>
<feature type="DNA-binding region" description="H-T-H motif" evidence="2">
    <location>
        <begin position="80"/>
        <end position="99"/>
    </location>
</feature>
<feature type="domain" description="HTH tetR-type" evidence="3">
    <location>
        <begin position="57"/>
        <end position="117"/>
    </location>
</feature>
<dbReference type="PROSITE" id="PS50977">
    <property type="entry name" value="HTH_TETR_2"/>
    <property type="match status" value="1"/>
</dbReference>
<dbReference type="Pfam" id="PF14246">
    <property type="entry name" value="TetR_C_7"/>
    <property type="match status" value="1"/>
</dbReference>
<dbReference type="AlphaFoldDB" id="A0A1M7T397"/>
<dbReference type="SUPFAM" id="SSF48498">
    <property type="entry name" value="Tetracyclin repressor-like, C-terminal domain"/>
    <property type="match status" value="1"/>
</dbReference>
<evidence type="ECO:0000256" key="2">
    <source>
        <dbReference type="PROSITE-ProRule" id="PRU00335"/>
    </source>
</evidence>
<dbReference type="Pfam" id="PF00440">
    <property type="entry name" value="TetR_N"/>
    <property type="match status" value="1"/>
</dbReference>
<dbReference type="InterPro" id="IPR050109">
    <property type="entry name" value="HTH-type_TetR-like_transc_reg"/>
</dbReference>
<reference evidence="5" key="1">
    <citation type="submission" date="2016-11" db="EMBL/GenBank/DDBJ databases">
        <authorList>
            <person name="Varghese N."/>
            <person name="Submissions S."/>
        </authorList>
    </citation>
    <scope>NUCLEOTIDE SEQUENCE [LARGE SCALE GENOMIC DNA]</scope>
    <source>
        <strain evidence="5">GAS401</strain>
    </source>
</reference>
<dbReference type="GO" id="GO:0000976">
    <property type="term" value="F:transcription cis-regulatory region binding"/>
    <property type="evidence" value="ECO:0007669"/>
    <property type="project" value="TreeGrafter"/>
</dbReference>
<dbReference type="PANTHER" id="PTHR30055:SF223">
    <property type="entry name" value="HTH-TYPE TRANSCRIPTIONAL REGULATOR UIDR"/>
    <property type="match status" value="1"/>
</dbReference>
<dbReference type="InterPro" id="IPR036271">
    <property type="entry name" value="Tet_transcr_reg_TetR-rel_C_sf"/>
</dbReference>
<evidence type="ECO:0000313" key="5">
    <source>
        <dbReference type="Proteomes" id="UP000184096"/>
    </source>
</evidence>
<evidence type="ECO:0000313" key="4">
    <source>
        <dbReference type="EMBL" id="SHN65169.1"/>
    </source>
</evidence>
<dbReference type="InterPro" id="IPR009057">
    <property type="entry name" value="Homeodomain-like_sf"/>
</dbReference>
<dbReference type="InterPro" id="IPR001647">
    <property type="entry name" value="HTH_TetR"/>
</dbReference>
<dbReference type="RefSeq" id="WP_244553181.1">
    <property type="nucleotide sequence ID" value="NZ_LT670849.1"/>
</dbReference>
<gene>
    <name evidence="4" type="ORF">SAMN05444170_0676</name>
</gene>
<sequence>MFASAHDFPKFVKWVLQWRTNFGKWALAMTTTKTETEQEDCAEVRRGRGRPQARCDEDTRALIFEAARHEFAGNGYAATSMDSVARRAGVSTKTLYRLIPNKAALFEGMITDRIDTFASVVRFRACDGSNIEKALREALIVCGELVLDGDVISLQRMIIGESEKFPEIAETFYHKAIRRTEQTLANWLRAQSERGLVKIEDAETSAGILLGMLVFQPQRAVLFGHAPPPTREQLEQRAQAVAAVFLRGCAV</sequence>
<protein>
    <submittedName>
        <fullName evidence="4">Transcriptional regulator, TetR family</fullName>
    </submittedName>
</protein>
<dbReference type="EMBL" id="LT670849">
    <property type="protein sequence ID" value="SHN65169.1"/>
    <property type="molecule type" value="Genomic_DNA"/>
</dbReference>
<proteinExistence type="predicted"/>
<organism evidence="4 5">
    <name type="scientific">Bradyrhizobium erythrophlei</name>
    <dbReference type="NCBI Taxonomy" id="1437360"/>
    <lineage>
        <taxon>Bacteria</taxon>
        <taxon>Pseudomonadati</taxon>
        <taxon>Pseudomonadota</taxon>
        <taxon>Alphaproteobacteria</taxon>
        <taxon>Hyphomicrobiales</taxon>
        <taxon>Nitrobacteraceae</taxon>
        <taxon>Bradyrhizobium</taxon>
    </lineage>
</organism>
<accession>A0A1M7T397</accession>
<dbReference type="PANTHER" id="PTHR30055">
    <property type="entry name" value="HTH-TYPE TRANSCRIPTIONAL REGULATOR RUTR"/>
    <property type="match status" value="1"/>
</dbReference>
<dbReference type="InterPro" id="IPR039536">
    <property type="entry name" value="TetR_C_Proteobacteria"/>
</dbReference>
<evidence type="ECO:0000256" key="1">
    <source>
        <dbReference type="ARBA" id="ARBA00023125"/>
    </source>
</evidence>
<keyword evidence="5" id="KW-1185">Reference proteome</keyword>